<reference evidence="2 3" key="1">
    <citation type="journal article" date="2014" name="PLoS Genet.">
        <title>The Genome of Spironucleus salmonicida Highlights a Fish Pathogen Adapted to Fluctuating Environments.</title>
        <authorList>
            <person name="Xu F."/>
            <person name="Jerlstrom-Hultqvist J."/>
            <person name="Einarsson E."/>
            <person name="Astvaldsson A."/>
            <person name="Svard S.G."/>
            <person name="Andersson J.O."/>
        </authorList>
    </citation>
    <scope>NUCLEOTIDE SEQUENCE</scope>
    <source>
        <strain evidence="3">ATCC 50377</strain>
    </source>
</reference>
<protein>
    <submittedName>
        <fullName evidence="2">Uncharacterized protein</fullName>
    </submittedName>
</protein>
<dbReference type="AlphaFoldDB" id="V6LTI7"/>
<evidence type="ECO:0000256" key="1">
    <source>
        <dbReference type="SAM" id="MobiDB-lite"/>
    </source>
</evidence>
<evidence type="ECO:0000313" key="2">
    <source>
        <dbReference type="EMBL" id="EST44104.1"/>
    </source>
</evidence>
<dbReference type="Proteomes" id="UP000018208">
    <property type="component" value="Unassembled WGS sequence"/>
</dbReference>
<evidence type="ECO:0000313" key="4">
    <source>
        <dbReference type="Proteomes" id="UP000018208"/>
    </source>
</evidence>
<feature type="region of interest" description="Disordered" evidence="1">
    <location>
        <begin position="1"/>
        <end position="23"/>
    </location>
</feature>
<evidence type="ECO:0000313" key="3">
    <source>
        <dbReference type="EMBL" id="KAH0574169.1"/>
    </source>
</evidence>
<reference evidence="3" key="2">
    <citation type="submission" date="2020-12" db="EMBL/GenBank/DDBJ databases">
        <title>New Spironucleus salmonicida genome in near-complete chromosomes.</title>
        <authorList>
            <person name="Xu F."/>
            <person name="Kurt Z."/>
            <person name="Jimenez-Gonzalez A."/>
            <person name="Astvaldsson A."/>
            <person name="Andersson J.O."/>
            <person name="Svard S.G."/>
        </authorList>
    </citation>
    <scope>NUCLEOTIDE SEQUENCE</scope>
    <source>
        <strain evidence="3">ATCC 50377</strain>
    </source>
</reference>
<dbReference type="InterPro" id="IPR032704">
    <property type="entry name" value="Cms1"/>
</dbReference>
<organism evidence="2">
    <name type="scientific">Spironucleus salmonicida</name>
    <dbReference type="NCBI Taxonomy" id="348837"/>
    <lineage>
        <taxon>Eukaryota</taxon>
        <taxon>Metamonada</taxon>
        <taxon>Diplomonadida</taxon>
        <taxon>Hexamitidae</taxon>
        <taxon>Hexamitinae</taxon>
        <taxon>Spironucleus</taxon>
    </lineage>
</organism>
<accession>V6LTI7</accession>
<dbReference type="EMBL" id="KI546128">
    <property type="protein sequence ID" value="EST44104.1"/>
    <property type="molecule type" value="Genomic_DNA"/>
</dbReference>
<name>V6LTI7_9EUKA</name>
<gene>
    <name evidence="2" type="ORF">SS50377_16103</name>
    <name evidence="3" type="ORF">SS50377_24116</name>
</gene>
<dbReference type="GO" id="GO:0030686">
    <property type="term" value="C:90S preribosome"/>
    <property type="evidence" value="ECO:0007669"/>
    <property type="project" value="TreeGrafter"/>
</dbReference>
<dbReference type="GO" id="GO:0005634">
    <property type="term" value="C:nucleus"/>
    <property type="evidence" value="ECO:0007669"/>
    <property type="project" value="TreeGrafter"/>
</dbReference>
<dbReference type="VEuPathDB" id="GiardiaDB:SS50377_24116"/>
<proteinExistence type="predicted"/>
<dbReference type="EMBL" id="AUWU02000004">
    <property type="protein sequence ID" value="KAH0574169.1"/>
    <property type="molecule type" value="Genomic_DNA"/>
</dbReference>
<dbReference type="PANTHER" id="PTHR24030:SF0">
    <property type="entry name" value="PROTEIN CMSS1"/>
    <property type="match status" value="1"/>
</dbReference>
<sequence length="244" mass="28059">MSEVTPVSMKQQQRRQERHDKTEKLISNLTTQGKRLPSPIPEDFNFSTHLQLAMNQLRPVTFITKQTPNFIAPKPIVSTPESMSIFHRFIARTCQISSMNNKIKQQRIIKKAKLSKQANNEIAPQKQQFKVLVLCGSVTRVQDLEHSTENLAVCSVFGVHYKLEQHVRMMAYGGYKDCQVAICTVRRMAELLKKSCIEHEKVEKIVIDWSFLDKKNRCIFEHKEEGEAVAEICALCPDAQIYVL</sequence>
<keyword evidence="4" id="KW-1185">Reference proteome</keyword>
<dbReference type="OrthoDB" id="1929311at2759"/>
<dbReference type="Pfam" id="PF14617">
    <property type="entry name" value="CMS1"/>
    <property type="match status" value="1"/>
</dbReference>
<feature type="compositionally biased region" description="Basic and acidic residues" evidence="1">
    <location>
        <begin position="14"/>
        <end position="23"/>
    </location>
</feature>
<dbReference type="PANTHER" id="PTHR24030">
    <property type="entry name" value="PROTEIN CMSS1"/>
    <property type="match status" value="1"/>
</dbReference>